<dbReference type="STRING" id="152268.A6K24_22440"/>
<evidence type="ECO:0008006" key="3">
    <source>
        <dbReference type="Google" id="ProtNLM"/>
    </source>
</evidence>
<proteinExistence type="predicted"/>
<gene>
    <name evidence="1" type="ORF">A6K24_22440</name>
</gene>
<dbReference type="AlphaFoldDB" id="A0A179SXI7"/>
<dbReference type="EMBL" id="LWSG01000015">
    <property type="protein sequence ID" value="OAS86084.1"/>
    <property type="molecule type" value="Genomic_DNA"/>
</dbReference>
<dbReference type="OrthoDB" id="2964978at2"/>
<evidence type="ECO:0000313" key="1">
    <source>
        <dbReference type="EMBL" id="OAS86084.1"/>
    </source>
</evidence>
<comment type="caution">
    <text evidence="1">The sequence shown here is derived from an EMBL/GenBank/DDBJ whole genome shotgun (WGS) entry which is preliminary data.</text>
</comment>
<dbReference type="RefSeq" id="WP_066332589.1">
    <property type="nucleotide sequence ID" value="NZ_LWSG01000015.1"/>
</dbReference>
<sequence>MFDPTVFDNLKVIVEGYIYDLDLENEISVTDRSDNIDLATMSRLYTITFANKYKKNPTATIGMEMKQQQLVGELLHSIENPGCHINVALEAQLQTQDYDEFLLKKLKKIWEGQSIKLFLTKEITSNLKVYHHRYQVDFQICYGEDDIEDLLHIVEHSISLLDMMSKKLKS</sequence>
<organism evidence="1 2">
    <name type="scientific">Metabacillus litoralis</name>
    <dbReference type="NCBI Taxonomy" id="152268"/>
    <lineage>
        <taxon>Bacteria</taxon>
        <taxon>Bacillati</taxon>
        <taxon>Bacillota</taxon>
        <taxon>Bacilli</taxon>
        <taxon>Bacillales</taxon>
        <taxon>Bacillaceae</taxon>
        <taxon>Metabacillus</taxon>
    </lineage>
</organism>
<protein>
    <recommendedName>
        <fullName evidence="3">Group-specific protein</fullName>
    </recommendedName>
</protein>
<accession>A0A179SXI7</accession>
<evidence type="ECO:0000313" key="2">
    <source>
        <dbReference type="Proteomes" id="UP000078534"/>
    </source>
</evidence>
<reference evidence="2" key="1">
    <citation type="submission" date="2016-04" db="EMBL/GenBank/DDBJ databases">
        <authorList>
            <person name="Lyu Z."/>
            <person name="Lyu W."/>
        </authorList>
    </citation>
    <scope>NUCLEOTIDE SEQUENCE [LARGE SCALE GENOMIC DNA]</scope>
    <source>
        <strain evidence="2">C44</strain>
    </source>
</reference>
<dbReference type="Proteomes" id="UP000078534">
    <property type="component" value="Unassembled WGS sequence"/>
</dbReference>
<keyword evidence="2" id="KW-1185">Reference proteome</keyword>
<name>A0A179SXI7_9BACI</name>